<dbReference type="EMBL" id="CAUYUJ010022650">
    <property type="protein sequence ID" value="CAK0911831.1"/>
    <property type="molecule type" value="Genomic_DNA"/>
</dbReference>
<sequence length="295" mass="31830">EMGGKTETQRTWENTGESFYLCVFIRVSWGPSTRGHSCPGPLLRVAEEAHAAARQECLALWQKAQVAPSVIGFNVSGALADALRVTLGGHAVSAADVKVWEGGGAGGERLVSLEVLLPGAPASWDAAAAGEACAAAVREQLQARRVSEVKSKMAEREQELRRRKGGGATTAGGEGGDANEEEWRAFRDRLRSRRAEPSAQLLGCEDVGFAPGRGRRVLACRLALDVASAWDLGCLAYPQFFVEKSRAEQEADERWFEWCLRGTACFIVTLVALWFAALSKGLMAHHRRAVSPQPA</sequence>
<protein>
    <submittedName>
        <fullName evidence="2">Uncharacterized protein</fullName>
    </submittedName>
</protein>
<keyword evidence="3" id="KW-1185">Reference proteome</keyword>
<evidence type="ECO:0000256" key="1">
    <source>
        <dbReference type="SAM" id="MobiDB-lite"/>
    </source>
</evidence>
<gene>
    <name evidence="2" type="ORF">PCOR1329_LOCUS85584</name>
</gene>
<proteinExistence type="predicted"/>
<feature type="compositionally biased region" description="Gly residues" evidence="1">
    <location>
        <begin position="166"/>
        <end position="176"/>
    </location>
</feature>
<evidence type="ECO:0000313" key="3">
    <source>
        <dbReference type="Proteomes" id="UP001189429"/>
    </source>
</evidence>
<organism evidence="2 3">
    <name type="scientific">Prorocentrum cordatum</name>
    <dbReference type="NCBI Taxonomy" id="2364126"/>
    <lineage>
        <taxon>Eukaryota</taxon>
        <taxon>Sar</taxon>
        <taxon>Alveolata</taxon>
        <taxon>Dinophyceae</taxon>
        <taxon>Prorocentrales</taxon>
        <taxon>Prorocentraceae</taxon>
        <taxon>Prorocentrum</taxon>
    </lineage>
</organism>
<feature type="region of interest" description="Disordered" evidence="1">
    <location>
        <begin position="152"/>
        <end position="179"/>
    </location>
</feature>
<accession>A0ABN9YKM9</accession>
<name>A0ABN9YKM9_9DINO</name>
<reference evidence="2" key="1">
    <citation type="submission" date="2023-10" db="EMBL/GenBank/DDBJ databases">
        <authorList>
            <person name="Chen Y."/>
            <person name="Shah S."/>
            <person name="Dougan E. K."/>
            <person name="Thang M."/>
            <person name="Chan C."/>
        </authorList>
    </citation>
    <scope>NUCLEOTIDE SEQUENCE [LARGE SCALE GENOMIC DNA]</scope>
</reference>
<feature type="non-terminal residue" evidence="2">
    <location>
        <position position="1"/>
    </location>
</feature>
<evidence type="ECO:0000313" key="2">
    <source>
        <dbReference type="EMBL" id="CAK0911831.1"/>
    </source>
</evidence>
<comment type="caution">
    <text evidence="2">The sequence shown here is derived from an EMBL/GenBank/DDBJ whole genome shotgun (WGS) entry which is preliminary data.</text>
</comment>
<dbReference type="Proteomes" id="UP001189429">
    <property type="component" value="Unassembled WGS sequence"/>
</dbReference>